<evidence type="ECO:0000313" key="2">
    <source>
        <dbReference type="EMBL" id="CAI9165731.1"/>
    </source>
</evidence>
<accession>A0ABN8YXR6</accession>
<dbReference type="EMBL" id="OX459961">
    <property type="protein sequence ID" value="CAI9165731.1"/>
    <property type="molecule type" value="Genomic_DNA"/>
</dbReference>
<feature type="compositionally biased region" description="Low complexity" evidence="1">
    <location>
        <begin position="76"/>
        <end position="90"/>
    </location>
</feature>
<dbReference type="Proteomes" id="UP001176941">
    <property type="component" value="Chromosome 25"/>
</dbReference>
<organism evidence="2 3">
    <name type="scientific">Rangifer tarandus platyrhynchus</name>
    <name type="common">Svalbard reindeer</name>
    <dbReference type="NCBI Taxonomy" id="3082113"/>
    <lineage>
        <taxon>Eukaryota</taxon>
        <taxon>Metazoa</taxon>
        <taxon>Chordata</taxon>
        <taxon>Craniata</taxon>
        <taxon>Vertebrata</taxon>
        <taxon>Euteleostomi</taxon>
        <taxon>Mammalia</taxon>
        <taxon>Eutheria</taxon>
        <taxon>Laurasiatheria</taxon>
        <taxon>Artiodactyla</taxon>
        <taxon>Ruminantia</taxon>
        <taxon>Pecora</taxon>
        <taxon>Cervidae</taxon>
        <taxon>Odocoileinae</taxon>
        <taxon>Rangifer</taxon>
    </lineage>
</organism>
<name>A0ABN8YXR6_RANTA</name>
<evidence type="ECO:0000256" key="1">
    <source>
        <dbReference type="SAM" id="MobiDB-lite"/>
    </source>
</evidence>
<gene>
    <name evidence="2" type="ORF">MRATA1EN1_LOCUS14693</name>
</gene>
<proteinExistence type="predicted"/>
<feature type="region of interest" description="Disordered" evidence="1">
    <location>
        <begin position="1"/>
        <end position="38"/>
    </location>
</feature>
<feature type="compositionally biased region" description="Basic and acidic residues" evidence="1">
    <location>
        <begin position="52"/>
        <end position="65"/>
    </location>
</feature>
<feature type="compositionally biased region" description="Low complexity" evidence="1">
    <location>
        <begin position="98"/>
        <end position="115"/>
    </location>
</feature>
<feature type="region of interest" description="Disordered" evidence="1">
    <location>
        <begin position="52"/>
        <end position="123"/>
    </location>
</feature>
<sequence>MGLCCSEGGEQAQAQATAMKTWAGASPDTGGQGGLPAEVDNSWAWQAARWVERRGRPCRHGDSRSKVPGGRHGQEGPRAAGVRAGRVGTVVPGGQGGASPQAGASSPGARPAQGSRAQPGAPEADSLIPRLLAAQSLHSLRGRRRRTGLAGDLPSAACGGALTAPRPGVAIG</sequence>
<reference evidence="2" key="1">
    <citation type="submission" date="2023-04" db="EMBL/GenBank/DDBJ databases">
        <authorList>
            <consortium name="ELIXIR-Norway"/>
        </authorList>
    </citation>
    <scope>NUCLEOTIDE SEQUENCE [LARGE SCALE GENOMIC DNA]</scope>
</reference>
<keyword evidence="3" id="KW-1185">Reference proteome</keyword>
<protein>
    <submittedName>
        <fullName evidence="2">Uncharacterized protein</fullName>
    </submittedName>
</protein>
<evidence type="ECO:0000313" key="3">
    <source>
        <dbReference type="Proteomes" id="UP001176941"/>
    </source>
</evidence>